<dbReference type="SMART" id="SM00248">
    <property type="entry name" value="ANK"/>
    <property type="match status" value="1"/>
</dbReference>
<dbReference type="EMBL" id="CAXITT010000019">
    <property type="protein sequence ID" value="CAL1527576.1"/>
    <property type="molecule type" value="Genomic_DNA"/>
</dbReference>
<dbReference type="InterPro" id="IPR002110">
    <property type="entry name" value="Ankyrin_rpt"/>
</dbReference>
<accession>A0AAV2H5R5</accession>
<dbReference type="InterPro" id="IPR036770">
    <property type="entry name" value="Ankyrin_rpt-contain_sf"/>
</dbReference>
<organism evidence="4 5">
    <name type="scientific">Lymnaea stagnalis</name>
    <name type="common">Great pond snail</name>
    <name type="synonym">Helix stagnalis</name>
    <dbReference type="NCBI Taxonomy" id="6523"/>
    <lineage>
        <taxon>Eukaryota</taxon>
        <taxon>Metazoa</taxon>
        <taxon>Spiralia</taxon>
        <taxon>Lophotrochozoa</taxon>
        <taxon>Mollusca</taxon>
        <taxon>Gastropoda</taxon>
        <taxon>Heterobranchia</taxon>
        <taxon>Euthyneura</taxon>
        <taxon>Panpulmonata</taxon>
        <taxon>Hygrophila</taxon>
        <taxon>Lymnaeoidea</taxon>
        <taxon>Lymnaeidae</taxon>
        <taxon>Lymnaea</taxon>
    </lineage>
</organism>
<name>A0AAV2H5R5_LYMST</name>
<evidence type="ECO:0000313" key="5">
    <source>
        <dbReference type="Proteomes" id="UP001497497"/>
    </source>
</evidence>
<dbReference type="PANTHER" id="PTHR24171">
    <property type="entry name" value="ANKYRIN REPEAT DOMAIN-CONTAINING PROTEIN 39-RELATED"/>
    <property type="match status" value="1"/>
</dbReference>
<evidence type="ECO:0000313" key="4">
    <source>
        <dbReference type="EMBL" id="CAL1527576.1"/>
    </source>
</evidence>
<evidence type="ECO:0000256" key="3">
    <source>
        <dbReference type="PROSITE-ProRule" id="PRU00023"/>
    </source>
</evidence>
<dbReference type="Proteomes" id="UP001497497">
    <property type="component" value="Unassembled WGS sequence"/>
</dbReference>
<evidence type="ECO:0000256" key="1">
    <source>
        <dbReference type="ARBA" id="ARBA00022737"/>
    </source>
</evidence>
<dbReference type="PROSITE" id="PS50088">
    <property type="entry name" value="ANK_REPEAT"/>
    <property type="match status" value="1"/>
</dbReference>
<dbReference type="PROSITE" id="PS50297">
    <property type="entry name" value="ANK_REP_REGION"/>
    <property type="match status" value="1"/>
</dbReference>
<reference evidence="4 5" key="1">
    <citation type="submission" date="2024-04" db="EMBL/GenBank/DDBJ databases">
        <authorList>
            <consortium name="Genoscope - CEA"/>
            <person name="William W."/>
        </authorList>
    </citation>
    <scope>NUCLEOTIDE SEQUENCE [LARGE SCALE GENOMIC DNA]</scope>
</reference>
<keyword evidence="5" id="KW-1185">Reference proteome</keyword>
<evidence type="ECO:0000256" key="2">
    <source>
        <dbReference type="ARBA" id="ARBA00023043"/>
    </source>
</evidence>
<sequence>MPLTASQVAVRMCSAAADNDVKAIEAWVTAGASPDWHDYDDRTPLHVAINLNNKEVTEFLLKCGARTDVPDVFGNTQRGIAERLGHEDILAIIDKTGFEDTA</sequence>
<comment type="caution">
    <text evidence="4">The sequence shown here is derived from an EMBL/GenBank/DDBJ whole genome shotgun (WGS) entry which is preliminary data.</text>
</comment>
<protein>
    <submittedName>
        <fullName evidence="4">Uncharacterized protein</fullName>
    </submittedName>
</protein>
<dbReference type="Pfam" id="PF12796">
    <property type="entry name" value="Ank_2"/>
    <property type="match status" value="1"/>
</dbReference>
<keyword evidence="2 3" id="KW-0040">ANK repeat</keyword>
<gene>
    <name evidence="4" type="ORF">GSLYS_00001746001</name>
</gene>
<feature type="repeat" description="ANK" evidence="3">
    <location>
        <begin position="40"/>
        <end position="72"/>
    </location>
</feature>
<dbReference type="SUPFAM" id="SSF48403">
    <property type="entry name" value="Ankyrin repeat"/>
    <property type="match status" value="1"/>
</dbReference>
<proteinExistence type="predicted"/>
<dbReference type="AlphaFoldDB" id="A0AAV2H5R5"/>
<dbReference type="Gene3D" id="1.25.40.20">
    <property type="entry name" value="Ankyrin repeat-containing domain"/>
    <property type="match status" value="1"/>
</dbReference>
<keyword evidence="1" id="KW-0677">Repeat</keyword>